<protein>
    <submittedName>
        <fullName evidence="1">TOMM leader peptide-binding protein</fullName>
    </submittedName>
</protein>
<evidence type="ECO:0000313" key="1">
    <source>
        <dbReference type="EMBL" id="MBP0456588.1"/>
    </source>
</evidence>
<sequence length="315" mass="33611">MTSYRLNPHLRFVRRTDDEVLISRGSRSIHAELLRDDAGSGALADLLERLRDPADEEQLTAWARERRTGVPLDVPALLAHLLGRGVLVPAGDDPAHSHLRTSLAGGGDALRGAVISIVGDGVLATTLERQLAASGIVTAGAVPRRVAQPSPDDVADELFADAALVVVALDRPESTLLHALNDTALRGKTPWLPVCLDGGEGVVGPTHVPGESACHLEFELQTDASVGFTGHVLELRHAKDAHGPAAVPPPHQVEMVSGLAVEAVIAHLAGTGHLTSDRAVRFDFERMEIDYQDVLRLPRCPACGPQRAPYRNPFL</sequence>
<name>A0A940MDB0_9ACTN</name>
<dbReference type="EMBL" id="JAGIQL010000007">
    <property type="protein sequence ID" value="MBP0456588.1"/>
    <property type="molecule type" value="Genomic_DNA"/>
</dbReference>
<dbReference type="InterPro" id="IPR022291">
    <property type="entry name" value="Bacteriocin_synth_cyclodeHase"/>
</dbReference>
<dbReference type="InterPro" id="IPR035985">
    <property type="entry name" value="Ubiquitin-activating_enz"/>
</dbReference>
<dbReference type="RefSeq" id="WP_209338369.1">
    <property type="nucleotide sequence ID" value="NZ_JAGIQL010000007.1"/>
</dbReference>
<proteinExistence type="predicted"/>
<organism evidence="1 2">
    <name type="scientific">Streptomyces montanisoli</name>
    <dbReference type="NCBI Taxonomy" id="2798581"/>
    <lineage>
        <taxon>Bacteria</taxon>
        <taxon>Bacillati</taxon>
        <taxon>Actinomycetota</taxon>
        <taxon>Actinomycetes</taxon>
        <taxon>Kitasatosporales</taxon>
        <taxon>Streptomycetaceae</taxon>
        <taxon>Streptomyces</taxon>
    </lineage>
</organism>
<comment type="caution">
    <text evidence="1">The sequence shown here is derived from an EMBL/GenBank/DDBJ whole genome shotgun (WGS) entry which is preliminary data.</text>
</comment>
<dbReference type="AlphaFoldDB" id="A0A940MDB0"/>
<dbReference type="SUPFAM" id="SSF69572">
    <property type="entry name" value="Activating enzymes of the ubiquitin-like proteins"/>
    <property type="match status" value="1"/>
</dbReference>
<gene>
    <name evidence="1" type="ORF">JFN87_03605</name>
</gene>
<reference evidence="1" key="1">
    <citation type="submission" date="2021-03" db="EMBL/GenBank/DDBJ databases">
        <title>Whole genome sequence of Streptomyces bomunensis MMS17-BM035.</title>
        <authorList>
            <person name="Lee J.H."/>
        </authorList>
    </citation>
    <scope>NUCLEOTIDE SEQUENCE</scope>
    <source>
        <strain evidence="1">MMS17-BM035</strain>
    </source>
</reference>
<dbReference type="Proteomes" id="UP000670475">
    <property type="component" value="Unassembled WGS sequence"/>
</dbReference>
<dbReference type="GO" id="GO:0008641">
    <property type="term" value="F:ubiquitin-like modifier activating enzyme activity"/>
    <property type="evidence" value="ECO:0007669"/>
    <property type="project" value="InterPro"/>
</dbReference>
<keyword evidence="2" id="KW-1185">Reference proteome</keyword>
<dbReference type="NCBIfam" id="TIGR03882">
    <property type="entry name" value="cyclo_dehyd_2"/>
    <property type="match status" value="1"/>
</dbReference>
<evidence type="ECO:0000313" key="2">
    <source>
        <dbReference type="Proteomes" id="UP000670475"/>
    </source>
</evidence>
<dbReference type="Gene3D" id="3.40.50.720">
    <property type="entry name" value="NAD(P)-binding Rossmann-like Domain"/>
    <property type="match status" value="1"/>
</dbReference>
<accession>A0A940MDB0</accession>